<evidence type="ECO:0000256" key="2">
    <source>
        <dbReference type="SAM" id="SignalP"/>
    </source>
</evidence>
<feature type="compositionally biased region" description="Polar residues" evidence="1">
    <location>
        <begin position="120"/>
        <end position="130"/>
    </location>
</feature>
<proteinExistence type="predicted"/>
<organism evidence="3 4">
    <name type="scientific">Rhipicephalus microplus</name>
    <name type="common">Cattle tick</name>
    <name type="synonym">Boophilus microplus</name>
    <dbReference type="NCBI Taxonomy" id="6941"/>
    <lineage>
        <taxon>Eukaryota</taxon>
        <taxon>Metazoa</taxon>
        <taxon>Ecdysozoa</taxon>
        <taxon>Arthropoda</taxon>
        <taxon>Chelicerata</taxon>
        <taxon>Arachnida</taxon>
        <taxon>Acari</taxon>
        <taxon>Parasitiformes</taxon>
        <taxon>Ixodida</taxon>
        <taxon>Ixodoidea</taxon>
        <taxon>Ixodidae</taxon>
        <taxon>Rhipicephalinae</taxon>
        <taxon>Rhipicephalus</taxon>
        <taxon>Boophilus</taxon>
    </lineage>
</organism>
<name>A0A9J6E612_RHIMP</name>
<evidence type="ECO:0000256" key="1">
    <source>
        <dbReference type="SAM" id="MobiDB-lite"/>
    </source>
</evidence>
<reference evidence="3" key="2">
    <citation type="submission" date="2021-09" db="EMBL/GenBank/DDBJ databases">
        <authorList>
            <person name="Jia N."/>
            <person name="Wang J."/>
            <person name="Shi W."/>
            <person name="Du L."/>
            <person name="Sun Y."/>
            <person name="Zhan W."/>
            <person name="Jiang J."/>
            <person name="Wang Q."/>
            <person name="Zhang B."/>
            <person name="Ji P."/>
            <person name="Sakyi L.B."/>
            <person name="Cui X."/>
            <person name="Yuan T."/>
            <person name="Jiang B."/>
            <person name="Yang W."/>
            <person name="Lam T.T.-Y."/>
            <person name="Chang Q."/>
            <person name="Ding S."/>
            <person name="Wang X."/>
            <person name="Zhu J."/>
            <person name="Ruan X."/>
            <person name="Zhao L."/>
            <person name="Wei J."/>
            <person name="Que T."/>
            <person name="Du C."/>
            <person name="Cheng J."/>
            <person name="Dai P."/>
            <person name="Han X."/>
            <person name="Huang E."/>
            <person name="Gao Y."/>
            <person name="Liu J."/>
            <person name="Shao H."/>
            <person name="Ye R."/>
            <person name="Li L."/>
            <person name="Wei W."/>
            <person name="Wang X."/>
            <person name="Wang C."/>
            <person name="Huo Q."/>
            <person name="Li W."/>
            <person name="Guo W."/>
            <person name="Chen H."/>
            <person name="Chen S."/>
            <person name="Zhou L."/>
            <person name="Zhou L."/>
            <person name="Ni X."/>
            <person name="Tian J."/>
            <person name="Zhou Y."/>
            <person name="Sheng Y."/>
            <person name="Liu T."/>
            <person name="Pan Y."/>
            <person name="Xia L."/>
            <person name="Li J."/>
            <person name="Zhao F."/>
            <person name="Cao W."/>
        </authorList>
    </citation>
    <scope>NUCLEOTIDE SEQUENCE</scope>
    <source>
        <strain evidence="3">Rmic-2018</strain>
        <tissue evidence="3">Larvae</tissue>
    </source>
</reference>
<keyword evidence="4" id="KW-1185">Reference proteome</keyword>
<accession>A0A9J6E612</accession>
<feature type="signal peptide" evidence="2">
    <location>
        <begin position="1"/>
        <end position="23"/>
    </location>
</feature>
<evidence type="ECO:0000313" key="3">
    <source>
        <dbReference type="EMBL" id="KAH8029714.1"/>
    </source>
</evidence>
<keyword evidence="2" id="KW-0732">Signal</keyword>
<feature type="region of interest" description="Disordered" evidence="1">
    <location>
        <begin position="206"/>
        <end position="227"/>
    </location>
</feature>
<sequence>MTSDPFVFIVQLVATLQLIPAECDVLGWQAAINALQPAILLPVNVSTAHAHLSDIWTTPPSSTAVGALAGLDERATALQAIHWSIKPYRNHPDAIGHGGITGMTSNPFVFIVPSTPTNPLSLPNDGTSAVNARDHSTDDSSRVSCSTSEVRTGEDLSADGMCFEVEDRDDMSEGASVQDVFSTEDMPCSNDNEGCFSVEFIRNGDHVEEPDGINSGDEGNAQLHDAD</sequence>
<dbReference type="AlphaFoldDB" id="A0A9J6E612"/>
<comment type="caution">
    <text evidence="3">The sequence shown here is derived from an EMBL/GenBank/DDBJ whole genome shotgun (WGS) entry which is preliminary data.</text>
</comment>
<gene>
    <name evidence="3" type="ORF">HPB51_003071</name>
</gene>
<feature type="chain" id="PRO_5039942443" evidence="2">
    <location>
        <begin position="24"/>
        <end position="227"/>
    </location>
</feature>
<dbReference type="EMBL" id="JABSTU010000005">
    <property type="protein sequence ID" value="KAH8029714.1"/>
    <property type="molecule type" value="Genomic_DNA"/>
</dbReference>
<reference evidence="3" key="1">
    <citation type="journal article" date="2020" name="Cell">
        <title>Large-Scale Comparative Analyses of Tick Genomes Elucidate Their Genetic Diversity and Vector Capacities.</title>
        <authorList>
            <consortium name="Tick Genome and Microbiome Consortium (TIGMIC)"/>
            <person name="Jia N."/>
            <person name="Wang J."/>
            <person name="Shi W."/>
            <person name="Du L."/>
            <person name="Sun Y."/>
            <person name="Zhan W."/>
            <person name="Jiang J.F."/>
            <person name="Wang Q."/>
            <person name="Zhang B."/>
            <person name="Ji P."/>
            <person name="Bell-Sakyi L."/>
            <person name="Cui X.M."/>
            <person name="Yuan T.T."/>
            <person name="Jiang B.G."/>
            <person name="Yang W.F."/>
            <person name="Lam T.T."/>
            <person name="Chang Q.C."/>
            <person name="Ding S.J."/>
            <person name="Wang X.J."/>
            <person name="Zhu J.G."/>
            <person name="Ruan X.D."/>
            <person name="Zhao L."/>
            <person name="Wei J.T."/>
            <person name="Ye R.Z."/>
            <person name="Que T.C."/>
            <person name="Du C.H."/>
            <person name="Zhou Y.H."/>
            <person name="Cheng J.X."/>
            <person name="Dai P.F."/>
            <person name="Guo W.B."/>
            <person name="Han X.H."/>
            <person name="Huang E.J."/>
            <person name="Li L.F."/>
            <person name="Wei W."/>
            <person name="Gao Y.C."/>
            <person name="Liu J.Z."/>
            <person name="Shao H.Z."/>
            <person name="Wang X."/>
            <person name="Wang C.C."/>
            <person name="Yang T.C."/>
            <person name="Huo Q.B."/>
            <person name="Li W."/>
            <person name="Chen H.Y."/>
            <person name="Chen S.E."/>
            <person name="Zhou L.G."/>
            <person name="Ni X.B."/>
            <person name="Tian J.H."/>
            <person name="Sheng Y."/>
            <person name="Liu T."/>
            <person name="Pan Y.S."/>
            <person name="Xia L.Y."/>
            <person name="Li J."/>
            <person name="Zhao F."/>
            <person name="Cao W.C."/>
        </authorList>
    </citation>
    <scope>NUCLEOTIDE SEQUENCE</scope>
    <source>
        <strain evidence="3">Rmic-2018</strain>
    </source>
</reference>
<feature type="region of interest" description="Disordered" evidence="1">
    <location>
        <begin position="120"/>
        <end position="151"/>
    </location>
</feature>
<dbReference type="Proteomes" id="UP000821866">
    <property type="component" value="Chromosome 3"/>
</dbReference>
<evidence type="ECO:0000313" key="4">
    <source>
        <dbReference type="Proteomes" id="UP000821866"/>
    </source>
</evidence>
<feature type="compositionally biased region" description="Basic and acidic residues" evidence="1">
    <location>
        <begin position="132"/>
        <end position="141"/>
    </location>
</feature>
<protein>
    <submittedName>
        <fullName evidence="3">Uncharacterized protein</fullName>
    </submittedName>
</protein>